<dbReference type="SUPFAM" id="SSF159941">
    <property type="entry name" value="MM3350-like"/>
    <property type="match status" value="1"/>
</dbReference>
<dbReference type="InterPro" id="IPR024047">
    <property type="entry name" value="MM3350-like_sf"/>
</dbReference>
<accession>A0ABT2SYG2</accession>
<dbReference type="Proteomes" id="UP001652432">
    <property type="component" value="Unassembled WGS sequence"/>
</dbReference>
<name>A0ABT2SYG2_9FIRM</name>
<dbReference type="Gene3D" id="3.10.290.30">
    <property type="entry name" value="MM3350-like"/>
    <property type="match status" value="1"/>
</dbReference>
<reference evidence="1 2" key="1">
    <citation type="journal article" date="2021" name="ISME Commun">
        <title>Automated analysis of genomic sequences facilitates high-throughput and comprehensive description of bacteria.</title>
        <authorList>
            <person name="Hitch T.C.A."/>
        </authorList>
    </citation>
    <scope>NUCLEOTIDE SEQUENCE [LARGE SCALE GENOMIC DNA]</scope>
    <source>
        <strain evidence="1 2">Sanger_18</strain>
    </source>
</reference>
<dbReference type="EMBL" id="JAOQKJ010000001">
    <property type="protein sequence ID" value="MCU6743044.1"/>
    <property type="molecule type" value="Genomic_DNA"/>
</dbReference>
<keyword evidence="2" id="KW-1185">Reference proteome</keyword>
<protein>
    <submittedName>
        <fullName evidence="1">Plasmid pRiA4b ORF-3 family protein</fullName>
    </submittedName>
</protein>
<sequence length="94" mass="10651">MKDCQWLIYSYDYGDNWKVLITCEDTYHSEENGVWKNGKGETESALDGFLEDVISDYCPVCIRKDGIELVDDVGGIYGFCDMLRTICCKSIAVS</sequence>
<proteinExistence type="predicted"/>
<evidence type="ECO:0000313" key="1">
    <source>
        <dbReference type="EMBL" id="MCU6743044.1"/>
    </source>
</evidence>
<organism evidence="1 2">
    <name type="scientific">Suilimivivens aceti</name>
    <dbReference type="NCBI Taxonomy" id="2981774"/>
    <lineage>
        <taxon>Bacteria</taxon>
        <taxon>Bacillati</taxon>
        <taxon>Bacillota</taxon>
        <taxon>Clostridia</taxon>
        <taxon>Lachnospirales</taxon>
        <taxon>Lachnospiraceae</taxon>
        <taxon>Suilimivivens</taxon>
    </lineage>
</organism>
<gene>
    <name evidence="1" type="ORF">OCV77_00750</name>
</gene>
<comment type="caution">
    <text evidence="1">The sequence shown here is derived from an EMBL/GenBank/DDBJ whole genome shotgun (WGS) entry which is preliminary data.</text>
</comment>
<dbReference type="RefSeq" id="WP_262572395.1">
    <property type="nucleotide sequence ID" value="NZ_JAOQKJ010000001.1"/>
</dbReference>
<evidence type="ECO:0000313" key="2">
    <source>
        <dbReference type="Proteomes" id="UP001652432"/>
    </source>
</evidence>